<protein>
    <submittedName>
        <fullName evidence="1">Uncharacterized protein</fullName>
    </submittedName>
</protein>
<name>A0A6C0H5N4_9ZZZZ</name>
<proteinExistence type="predicted"/>
<accession>A0A6C0H5N4</accession>
<sequence length="88" mass="10882">MDDHIQKIMKFTNYSYDLSKQKLQEFNGNYEDVIKDYYNIKPKQYNIQNINQEIYKQIRKKIDISEYRNKNPIDIQKVQENFIQQNNK</sequence>
<evidence type="ECO:0000313" key="1">
    <source>
        <dbReference type="EMBL" id="QHT75779.1"/>
    </source>
</evidence>
<organism evidence="1">
    <name type="scientific">viral metagenome</name>
    <dbReference type="NCBI Taxonomy" id="1070528"/>
    <lineage>
        <taxon>unclassified sequences</taxon>
        <taxon>metagenomes</taxon>
        <taxon>organismal metagenomes</taxon>
    </lineage>
</organism>
<dbReference type="EMBL" id="MN739882">
    <property type="protein sequence ID" value="QHT75779.1"/>
    <property type="molecule type" value="Genomic_DNA"/>
</dbReference>
<reference evidence="1" key="1">
    <citation type="journal article" date="2020" name="Nature">
        <title>Giant virus diversity and host interactions through global metagenomics.</title>
        <authorList>
            <person name="Schulz F."/>
            <person name="Roux S."/>
            <person name="Paez-Espino D."/>
            <person name="Jungbluth S."/>
            <person name="Walsh D.A."/>
            <person name="Denef V.J."/>
            <person name="McMahon K.D."/>
            <person name="Konstantinidis K.T."/>
            <person name="Eloe-Fadrosh E.A."/>
            <person name="Kyrpides N.C."/>
            <person name="Woyke T."/>
        </authorList>
    </citation>
    <scope>NUCLEOTIDE SEQUENCE</scope>
    <source>
        <strain evidence="1">GVMAG-M-3300023179-71</strain>
    </source>
</reference>
<dbReference type="AlphaFoldDB" id="A0A6C0H5N4"/>